<reference evidence="2" key="1">
    <citation type="submission" date="2018-02" db="EMBL/GenBank/DDBJ databases">
        <title>Rhizophora mucronata_Transcriptome.</title>
        <authorList>
            <person name="Meera S.P."/>
            <person name="Sreeshan A."/>
            <person name="Augustine A."/>
        </authorList>
    </citation>
    <scope>NUCLEOTIDE SEQUENCE</scope>
    <source>
        <tissue evidence="2">Leaf</tissue>
    </source>
</reference>
<dbReference type="EMBL" id="GGEC01056549">
    <property type="protein sequence ID" value="MBX37033.1"/>
    <property type="molecule type" value="Transcribed_RNA"/>
</dbReference>
<dbReference type="AlphaFoldDB" id="A0A2P2N3H3"/>
<name>A0A2P2N3H3_RHIMU</name>
<accession>A0A2P2N3H3</accession>
<feature type="region of interest" description="Disordered" evidence="1">
    <location>
        <begin position="1"/>
        <end position="37"/>
    </location>
</feature>
<organism evidence="2">
    <name type="scientific">Rhizophora mucronata</name>
    <name type="common">Asiatic mangrove</name>
    <dbReference type="NCBI Taxonomy" id="61149"/>
    <lineage>
        <taxon>Eukaryota</taxon>
        <taxon>Viridiplantae</taxon>
        <taxon>Streptophyta</taxon>
        <taxon>Embryophyta</taxon>
        <taxon>Tracheophyta</taxon>
        <taxon>Spermatophyta</taxon>
        <taxon>Magnoliopsida</taxon>
        <taxon>eudicotyledons</taxon>
        <taxon>Gunneridae</taxon>
        <taxon>Pentapetalae</taxon>
        <taxon>rosids</taxon>
        <taxon>fabids</taxon>
        <taxon>Malpighiales</taxon>
        <taxon>Rhizophoraceae</taxon>
        <taxon>Rhizophora</taxon>
    </lineage>
</organism>
<evidence type="ECO:0000256" key="1">
    <source>
        <dbReference type="SAM" id="MobiDB-lite"/>
    </source>
</evidence>
<evidence type="ECO:0000313" key="2">
    <source>
        <dbReference type="EMBL" id="MBX37033.1"/>
    </source>
</evidence>
<sequence length="52" mass="6007">MKPRCDQGQFLKPQVSKQTRHETAGPNQEQRKNKGTLKTAFKAAKQHQLMKE</sequence>
<proteinExistence type="predicted"/>
<protein>
    <submittedName>
        <fullName evidence="2">Uncharacterized protein</fullName>
    </submittedName>
</protein>